<sequence>MTESGGMVVKTETVVPWLSFEVWDDSPPPSECLTRGVGQSGRRDAGRASKQDEEWWS</sequence>
<dbReference type="AlphaFoldDB" id="A0A5B7IN09"/>
<evidence type="ECO:0000313" key="2">
    <source>
        <dbReference type="EMBL" id="MPC83409.1"/>
    </source>
</evidence>
<evidence type="ECO:0000313" key="3">
    <source>
        <dbReference type="Proteomes" id="UP000324222"/>
    </source>
</evidence>
<reference evidence="2 3" key="1">
    <citation type="submission" date="2019-05" db="EMBL/GenBank/DDBJ databases">
        <title>Another draft genome of Portunus trituberculatus and its Hox gene families provides insights of decapod evolution.</title>
        <authorList>
            <person name="Jeong J.-H."/>
            <person name="Song I."/>
            <person name="Kim S."/>
            <person name="Choi T."/>
            <person name="Kim D."/>
            <person name="Ryu S."/>
            <person name="Kim W."/>
        </authorList>
    </citation>
    <scope>NUCLEOTIDE SEQUENCE [LARGE SCALE GENOMIC DNA]</scope>
    <source>
        <tissue evidence="2">Muscle</tissue>
    </source>
</reference>
<accession>A0A5B7IN09</accession>
<dbReference type="EMBL" id="VSRR010062453">
    <property type="protein sequence ID" value="MPC83409.1"/>
    <property type="molecule type" value="Genomic_DNA"/>
</dbReference>
<name>A0A5B7IN09_PORTR</name>
<proteinExistence type="predicted"/>
<feature type="region of interest" description="Disordered" evidence="1">
    <location>
        <begin position="21"/>
        <end position="57"/>
    </location>
</feature>
<protein>
    <submittedName>
        <fullName evidence="2">Uncharacterized protein</fullName>
    </submittedName>
</protein>
<organism evidence="2 3">
    <name type="scientific">Portunus trituberculatus</name>
    <name type="common">Swimming crab</name>
    <name type="synonym">Neptunus trituberculatus</name>
    <dbReference type="NCBI Taxonomy" id="210409"/>
    <lineage>
        <taxon>Eukaryota</taxon>
        <taxon>Metazoa</taxon>
        <taxon>Ecdysozoa</taxon>
        <taxon>Arthropoda</taxon>
        <taxon>Crustacea</taxon>
        <taxon>Multicrustacea</taxon>
        <taxon>Malacostraca</taxon>
        <taxon>Eumalacostraca</taxon>
        <taxon>Eucarida</taxon>
        <taxon>Decapoda</taxon>
        <taxon>Pleocyemata</taxon>
        <taxon>Brachyura</taxon>
        <taxon>Eubrachyura</taxon>
        <taxon>Portunoidea</taxon>
        <taxon>Portunidae</taxon>
        <taxon>Portuninae</taxon>
        <taxon>Portunus</taxon>
    </lineage>
</organism>
<evidence type="ECO:0000256" key="1">
    <source>
        <dbReference type="SAM" id="MobiDB-lite"/>
    </source>
</evidence>
<gene>
    <name evidence="2" type="ORF">E2C01_078118</name>
</gene>
<keyword evidence="3" id="KW-1185">Reference proteome</keyword>
<dbReference type="Proteomes" id="UP000324222">
    <property type="component" value="Unassembled WGS sequence"/>
</dbReference>
<feature type="compositionally biased region" description="Basic and acidic residues" evidence="1">
    <location>
        <begin position="41"/>
        <end position="57"/>
    </location>
</feature>
<comment type="caution">
    <text evidence="2">The sequence shown here is derived from an EMBL/GenBank/DDBJ whole genome shotgun (WGS) entry which is preliminary data.</text>
</comment>